<proteinExistence type="predicted"/>
<dbReference type="EMBL" id="LGRX02015405">
    <property type="protein sequence ID" value="KAK3263483.1"/>
    <property type="molecule type" value="Genomic_DNA"/>
</dbReference>
<accession>A0AAE0FPS0</accession>
<dbReference type="Proteomes" id="UP001190700">
    <property type="component" value="Unassembled WGS sequence"/>
</dbReference>
<name>A0AAE0FPS0_9CHLO</name>
<protein>
    <submittedName>
        <fullName evidence="1">Uncharacterized protein</fullName>
    </submittedName>
</protein>
<evidence type="ECO:0000313" key="2">
    <source>
        <dbReference type="Proteomes" id="UP001190700"/>
    </source>
</evidence>
<sequence>EGLQTAAQILDFHEVQVGVPAGGVAVPLLPYTIKDTFQNWDKTEFLEKKILARHRKDLLTPTETTSACSAGGQLQAYAAGSTTTSVTPQGFVASFTGDSNGIPKWDKVLLGLCSKDPLSGLAHQTAFKQMSQQFINALQQPDVFMVISAPNTDKLFSWDSLQNLLYIMGWNFFMQQSFKTASEAQNDDDSKPNTVLILKFNSKKSMKELVGTDSAATKGWVLGNALNKDVSEVQKWLNDYFKTPDDEEVKALYDKFNTVVEDKNWNGIMCLNATIDFKDLPSPVKAVCGGMKDILKNFRAHHLGVELSQTDANKSTGAMEMLKSNLFGLALYDDDSIKSTLQGAGPSPDLATMVQDDPAPADKSFKFQVKYMHVLFLQSKIAKFDCKIYLTTKALFRESVKVEQEGTTPQPDEWTFIILGHYTQPTDEGTGKYSFEADNIKVTFLKSKIIEELTLEKVSLRCSFNKI</sequence>
<dbReference type="AlphaFoldDB" id="A0AAE0FPS0"/>
<evidence type="ECO:0000313" key="1">
    <source>
        <dbReference type="EMBL" id="KAK3263483.1"/>
    </source>
</evidence>
<organism evidence="1 2">
    <name type="scientific">Cymbomonas tetramitiformis</name>
    <dbReference type="NCBI Taxonomy" id="36881"/>
    <lineage>
        <taxon>Eukaryota</taxon>
        <taxon>Viridiplantae</taxon>
        <taxon>Chlorophyta</taxon>
        <taxon>Pyramimonadophyceae</taxon>
        <taxon>Pyramimonadales</taxon>
        <taxon>Pyramimonadaceae</taxon>
        <taxon>Cymbomonas</taxon>
    </lineage>
</organism>
<gene>
    <name evidence="1" type="ORF">CYMTET_27712</name>
</gene>
<feature type="non-terminal residue" evidence="1">
    <location>
        <position position="1"/>
    </location>
</feature>
<reference evidence="1 2" key="1">
    <citation type="journal article" date="2015" name="Genome Biol. Evol.">
        <title>Comparative Genomics of a Bacterivorous Green Alga Reveals Evolutionary Causalities and Consequences of Phago-Mixotrophic Mode of Nutrition.</title>
        <authorList>
            <person name="Burns J.A."/>
            <person name="Paasch A."/>
            <person name="Narechania A."/>
            <person name="Kim E."/>
        </authorList>
    </citation>
    <scope>NUCLEOTIDE SEQUENCE [LARGE SCALE GENOMIC DNA]</scope>
    <source>
        <strain evidence="1 2">PLY_AMNH</strain>
    </source>
</reference>
<comment type="caution">
    <text evidence="1">The sequence shown here is derived from an EMBL/GenBank/DDBJ whole genome shotgun (WGS) entry which is preliminary data.</text>
</comment>
<keyword evidence="2" id="KW-1185">Reference proteome</keyword>